<evidence type="ECO:0008006" key="3">
    <source>
        <dbReference type="Google" id="ProtNLM"/>
    </source>
</evidence>
<keyword evidence="2" id="KW-1185">Reference proteome</keyword>
<evidence type="ECO:0000313" key="1">
    <source>
        <dbReference type="EMBL" id="EOR20125.1"/>
    </source>
</evidence>
<dbReference type="Proteomes" id="UP000013988">
    <property type="component" value="Unassembled WGS sequence"/>
</dbReference>
<comment type="caution">
    <text evidence="1">The sequence shown here is derived from an EMBL/GenBank/DDBJ whole genome shotgun (WGS) entry which is preliminary data.</text>
</comment>
<gene>
    <name evidence="1" type="ORF">A500_18547</name>
</gene>
<reference evidence="1 2" key="1">
    <citation type="submission" date="2013-03" db="EMBL/GenBank/DDBJ databases">
        <title>Whole genome shotgun sequencing of Clostridium sartagoforme AAU1.</title>
        <authorList>
            <person name="Joshi C.G."/>
            <person name="Duggirala S.M."/>
            <person name="Nathani N.M."/>
            <person name="Bhatt V.D."/>
            <person name="Patel A.K."/>
            <person name="Pandya P.R."/>
            <person name="KaPatel J.A."/>
        </authorList>
    </citation>
    <scope>NUCLEOTIDE SEQUENCE [LARGE SCALE GENOMIC DNA]</scope>
    <source>
        <strain evidence="1 2">AAU1</strain>
    </source>
</reference>
<name>R9BTT8_9CLOT</name>
<dbReference type="PATRIC" id="fig|1202534.3.peg.3696"/>
<organism evidence="1 2">
    <name type="scientific">Clostridium sartagoforme AAU1</name>
    <dbReference type="NCBI Taxonomy" id="1202534"/>
    <lineage>
        <taxon>Bacteria</taxon>
        <taxon>Bacillati</taxon>
        <taxon>Bacillota</taxon>
        <taxon>Clostridia</taxon>
        <taxon>Eubacteriales</taxon>
        <taxon>Clostridiaceae</taxon>
        <taxon>Clostridium</taxon>
    </lineage>
</organism>
<evidence type="ECO:0000313" key="2">
    <source>
        <dbReference type="Proteomes" id="UP000013988"/>
    </source>
</evidence>
<protein>
    <recommendedName>
        <fullName evidence="3">DUF2281 domain-containing protein</fullName>
    </recommendedName>
</protein>
<dbReference type="EMBL" id="ASRV01000224">
    <property type="protein sequence ID" value="EOR20125.1"/>
    <property type="molecule type" value="Genomic_DNA"/>
</dbReference>
<accession>R9BTT8</accession>
<proteinExistence type="predicted"/>
<dbReference type="AlphaFoldDB" id="R9BTT8"/>
<dbReference type="RefSeq" id="WP_016208921.1">
    <property type="nucleotide sequence ID" value="NZ_ASRV01000224.1"/>
</dbReference>
<sequence length="57" mass="6597">MTLAQKLLEVIENISDEKLHEIIDFAEYLKSKELKETKSLIDSLVSEYDEALKELAK</sequence>